<evidence type="ECO:0000256" key="2">
    <source>
        <dbReference type="ARBA" id="ARBA00022801"/>
    </source>
</evidence>
<dbReference type="GO" id="GO:0016787">
    <property type="term" value="F:hydrolase activity"/>
    <property type="evidence" value="ECO:0007669"/>
    <property type="project" value="UniProtKB-KW"/>
</dbReference>
<dbReference type="PANTHER" id="PTHR43788">
    <property type="entry name" value="DNA2/NAM7 HELICASE FAMILY MEMBER"/>
    <property type="match status" value="1"/>
</dbReference>
<dbReference type="Gene3D" id="3.40.50.300">
    <property type="entry name" value="P-loop containing nucleotide triphosphate hydrolases"/>
    <property type="match status" value="3"/>
</dbReference>
<dbReference type="InterPro" id="IPR011009">
    <property type="entry name" value="Kinase-like_dom_sf"/>
</dbReference>
<evidence type="ECO:0000313" key="6">
    <source>
        <dbReference type="EMBL" id="TVZ63133.1"/>
    </source>
</evidence>
<dbReference type="SMART" id="SM00220">
    <property type="entry name" value="S_TKc"/>
    <property type="match status" value="1"/>
</dbReference>
<dbReference type="EMBL" id="VISO01000003">
    <property type="protein sequence ID" value="TVZ63133.1"/>
    <property type="molecule type" value="Genomic_DNA"/>
</dbReference>
<dbReference type="InterPro" id="IPR027417">
    <property type="entry name" value="P-loop_NTPase"/>
</dbReference>
<comment type="caution">
    <text evidence="6">The sequence shown here is derived from an EMBL/GenBank/DDBJ whole genome shotgun (WGS) entry which is preliminary data.</text>
</comment>
<reference evidence="6 7" key="1">
    <citation type="submission" date="2019-06" db="EMBL/GenBank/DDBJ databases">
        <title>Pac Bio to generate improved reference genome sequences for organisms with transposon mutant libraries (support for FEBA project).</title>
        <authorList>
            <person name="Blow M."/>
        </authorList>
    </citation>
    <scope>NUCLEOTIDE SEQUENCE [LARGE SCALE GENOMIC DNA]</scope>
    <source>
        <strain evidence="6 7">USDA 1844</strain>
    </source>
</reference>
<evidence type="ECO:0000256" key="4">
    <source>
        <dbReference type="ARBA" id="ARBA00022840"/>
    </source>
</evidence>
<dbReference type="PROSITE" id="PS50011">
    <property type="entry name" value="PROTEIN_KINASE_DOM"/>
    <property type="match status" value="1"/>
</dbReference>
<keyword evidence="3" id="KW-0347">Helicase</keyword>
<feature type="domain" description="Protein kinase" evidence="5">
    <location>
        <begin position="35"/>
        <end position="356"/>
    </location>
</feature>
<accession>A0A559SLA3</accession>
<dbReference type="Pfam" id="PF13195">
    <property type="entry name" value="DUF4011"/>
    <property type="match status" value="1"/>
</dbReference>
<keyword evidence="1" id="KW-0547">Nucleotide-binding</keyword>
<evidence type="ECO:0000313" key="7">
    <source>
        <dbReference type="Proteomes" id="UP000319824"/>
    </source>
</evidence>
<gene>
    <name evidence="6" type="ORF">BCL32_3254</name>
</gene>
<dbReference type="Gene3D" id="1.10.510.10">
    <property type="entry name" value="Transferase(Phosphotransferase) domain 1"/>
    <property type="match status" value="1"/>
</dbReference>
<dbReference type="PROSITE" id="PS00109">
    <property type="entry name" value="PROTEIN_KINASE_TYR"/>
    <property type="match status" value="1"/>
</dbReference>
<evidence type="ECO:0000256" key="1">
    <source>
        <dbReference type="ARBA" id="ARBA00022741"/>
    </source>
</evidence>
<dbReference type="PANTHER" id="PTHR43788:SF8">
    <property type="entry name" value="DNA-BINDING PROTEIN SMUBP-2"/>
    <property type="match status" value="1"/>
</dbReference>
<protein>
    <submittedName>
        <fullName evidence="6">Uncharacterized protein DUF4011</fullName>
    </submittedName>
</protein>
<evidence type="ECO:0000259" key="5">
    <source>
        <dbReference type="PROSITE" id="PS50011"/>
    </source>
</evidence>
<dbReference type="GO" id="GO:0004672">
    <property type="term" value="F:protein kinase activity"/>
    <property type="evidence" value="ECO:0007669"/>
    <property type="project" value="InterPro"/>
</dbReference>
<dbReference type="GO" id="GO:0005524">
    <property type="term" value="F:ATP binding"/>
    <property type="evidence" value="ECO:0007669"/>
    <property type="project" value="UniProtKB-KW"/>
</dbReference>
<sequence length="2083" mass="233304">MIRFCPNCKTERPLSEFYCQGVLEDSVTCNWDLTTVTVREAGKGESIDAVSPVLAPIAAGRTCPNGHPVHEGDLICMECGAEISEEVEASEPIEQESPSDTAPAGHIATEISGWRIEARLPSISAVRERFLAIDQEAGTRGILTLYADGSEPDPSVYDAIQNMPDDHLPRIYEFGRWHERAYEISEEITGGSLAEANFDGSNVGVVNSIVFEIGKALGSFSQAGLRHRDITPSNILIRTHDPLDLVVTGFGSARLSDYDLDIVAPLETTRYLAPEAIAGGVAAASDWWSLGMIALEIATAGACFEGVNPQAFLIHVLTKGVTVPEGLDPSIERLLKGLLARDHRERWQWNELRAWYSGEVVELPAEVIDETDITGKATIVLAGKSYSRASNYALAAAEPGNWDEARTQAARGVVAAWAEDAGFDDAVQSALRRLAHTEGLSDDLRLSMALKILYPAMPLIVKGNIVTPGWLLDHPAEGTDLIFGPSAEILGRLGVEEWLQRMKQRGVSVREKARQFAITLNEEDLQVHLLSSSKARLAALWTEKRRILPDTDHPGLNSLIERRQTTDEDFILLLSAEVGQFRSVDEILDEAQATAERAGVSSFEREHARDLLSRSRRDLHALVDQRLSGFARSGIERIDEWADQFRLDRRISLDRTLVLLSVPAEQWLEPPKQHYVSTLLEYFSKKISGSILRGPLTRMVIGKTTPRLDLTELGTERKPAAALLDLILARTDRAEDLDPAAFGQSETLERRLRSLHSHSTLYKRDTGIDGLYLGFPFLIHRDDRRKPKIAPILLWPVKVVPEVGNRGHATIAFDRDRDEVRLNPAFEGMIGIDASRRWQEAANDLLGRSTLTAADVVDGFGGLSKIEGRSLSKLPGKDTDAEFGHDVISCSAVLFHLAYMGQAIVEDLRQLKSKQLNGSALETALKVTDEPPQSMTREKPSEMERFFTVASDPSQEAAVIEARFAPGLLIEGPPGTGKSQTIVNMVADAIGRKKSLLVICQKQAALEVVKKRLEAEGLEDRIFMVTDINRDREPIIQAIRDQLEAHHNNESNQLWKRDRQNLATRIQAVENDLNGHHAALHKVDEHVGLSYRGLLGDLIEVETPHVPMDAPALRRLLGPFRPAEIAEFAEACGPQARYWLPAHYEGSQLVALKTFNPDPANTATFDEDLKAFIRSETERLEVFTRTDRALSIKDPTPYRSWFDENDRDFVELNDNERNELARWFKLCTLESGSSKASVAETRLRNIHDAMGGLRGSAPVESFRKQTLALSDADLQAWAADAETLTTPPSFFGKINPFRWLRLRKTKSFLQSVGLAPEIAAFDAALRWEQQLRPLRQDLVQTLRPFGEASVASDDLVANDLAVVAVHRADAIASAQVLADKIAQYPVPSQLEAVIARASLSEYESLRDSAHQAFERYEAKQFSRASLENASQWFEPKWVSERLKTIEEDGQNGGAIASILEARPTLEAYQRFRIRANGLPQVALEIFKLLRPKNDQLERVPVHALDEEVRKIVKREAMLAWKTKLENDDPRLLYEAAELEAKIRSVGEAEKAMRRANRQMLTQGIDPVRVASPRDWEPITRLRGQRAQRLREFLEKGPDLGLMELRPVWLMNPDVASRVLPLRKNMFDTVIYDEASQMPVEYALPTLFRGEVVIISGDEKQMPPTAFFASRVENDEADVFDGEELDEDATEVERETYNETWNRREIKDCPDLLQLGKSVLPTTTLQIHYRSAYRELIGFSNSSFYGNRLSVPVRHPDEEIMRAKPIEVIRADGIYSDQTNEIEARRVVQVLADIWREPGNTPTVGVVTFNRKQADLIEEILEKQAERDDWFRNMVARERDRIERGEDVGFFVKNVENVQGDERDYIIFSSTFGKNAQGSFRRNFGVLGQKGGERRLNVAVTRARIKVIMVTSMPIGEVSDMLSSRRKPMIPRDYLQGYLEYARSMSDGDFKNGRTLLDRMLTERSGSQNRDEADMDGFAASVAAYLSELGVTADRVNDGGAFSLDFAIEDTETGLYGLGIECDAPRHRILDSARAREIWRPSVLGRSIPIIHRISSYGWYHAREEEKRRLRDAVETAILKEAAE</sequence>
<dbReference type="InterPro" id="IPR025103">
    <property type="entry name" value="DUF4011"/>
</dbReference>
<keyword evidence="4" id="KW-0067">ATP-binding</keyword>
<dbReference type="Pfam" id="PF13087">
    <property type="entry name" value="AAA_12"/>
    <property type="match status" value="1"/>
</dbReference>
<dbReference type="Proteomes" id="UP000319824">
    <property type="component" value="Unassembled WGS sequence"/>
</dbReference>
<organism evidence="6 7">
    <name type="scientific">Rhizobium mongolense USDA 1844</name>
    <dbReference type="NCBI Taxonomy" id="1079460"/>
    <lineage>
        <taxon>Bacteria</taxon>
        <taxon>Pseudomonadati</taxon>
        <taxon>Pseudomonadota</taxon>
        <taxon>Alphaproteobacteria</taxon>
        <taxon>Hyphomicrobiales</taxon>
        <taxon>Rhizobiaceae</taxon>
        <taxon>Rhizobium/Agrobacterium group</taxon>
        <taxon>Rhizobium</taxon>
    </lineage>
</organism>
<dbReference type="CDD" id="cd18808">
    <property type="entry name" value="SF1_C_Upf1"/>
    <property type="match status" value="1"/>
</dbReference>
<dbReference type="GO" id="GO:0043139">
    <property type="term" value="F:5'-3' DNA helicase activity"/>
    <property type="evidence" value="ECO:0007669"/>
    <property type="project" value="TreeGrafter"/>
</dbReference>
<evidence type="ECO:0000256" key="3">
    <source>
        <dbReference type="ARBA" id="ARBA00022806"/>
    </source>
</evidence>
<dbReference type="SUPFAM" id="SSF52540">
    <property type="entry name" value="P-loop containing nucleoside triphosphate hydrolases"/>
    <property type="match status" value="1"/>
</dbReference>
<dbReference type="InterPro" id="IPR050534">
    <property type="entry name" value="Coronavir_polyprotein_1ab"/>
</dbReference>
<dbReference type="SUPFAM" id="SSF56112">
    <property type="entry name" value="Protein kinase-like (PK-like)"/>
    <property type="match status" value="1"/>
</dbReference>
<keyword evidence="2" id="KW-0378">Hydrolase</keyword>
<dbReference type="InterPro" id="IPR049468">
    <property type="entry name" value="Restrct_endonuc-II-like_dom"/>
</dbReference>
<name>A0A559SLA3_9HYPH</name>
<proteinExistence type="predicted"/>
<dbReference type="Pfam" id="PF18741">
    <property type="entry name" value="MTES_1575"/>
    <property type="match status" value="1"/>
</dbReference>
<dbReference type="InterPro" id="IPR041679">
    <property type="entry name" value="DNA2/NAM7-like_C"/>
</dbReference>
<dbReference type="InterPro" id="IPR000719">
    <property type="entry name" value="Prot_kinase_dom"/>
</dbReference>
<dbReference type="Pfam" id="PF00069">
    <property type="entry name" value="Pkinase"/>
    <property type="match status" value="1"/>
</dbReference>
<dbReference type="InterPro" id="IPR047187">
    <property type="entry name" value="SF1_C_Upf1"/>
</dbReference>
<dbReference type="InterPro" id="IPR008266">
    <property type="entry name" value="Tyr_kinase_AS"/>
</dbReference>